<keyword evidence="2" id="KW-1133">Transmembrane helix</keyword>
<keyword evidence="2" id="KW-0812">Transmembrane</keyword>
<feature type="region of interest" description="Disordered" evidence="1">
    <location>
        <begin position="1"/>
        <end position="26"/>
    </location>
</feature>
<dbReference type="EMBL" id="CAJFDH010000004">
    <property type="protein sequence ID" value="CAD5219272.1"/>
    <property type="molecule type" value="Genomic_DNA"/>
</dbReference>
<reference evidence="3" key="1">
    <citation type="submission" date="2020-09" db="EMBL/GenBank/DDBJ databases">
        <authorList>
            <person name="Kikuchi T."/>
        </authorList>
    </citation>
    <scope>NUCLEOTIDE SEQUENCE</scope>
    <source>
        <strain evidence="3">SH1</strain>
    </source>
</reference>
<evidence type="ECO:0000256" key="2">
    <source>
        <dbReference type="SAM" id="Phobius"/>
    </source>
</evidence>
<evidence type="ECO:0000256" key="1">
    <source>
        <dbReference type="SAM" id="MobiDB-lite"/>
    </source>
</evidence>
<feature type="transmembrane region" description="Helical" evidence="2">
    <location>
        <begin position="169"/>
        <end position="186"/>
    </location>
</feature>
<dbReference type="Proteomes" id="UP000783686">
    <property type="component" value="Unassembled WGS sequence"/>
</dbReference>
<comment type="caution">
    <text evidence="3">The sequence shown here is derived from an EMBL/GenBank/DDBJ whole genome shotgun (WGS) entry which is preliminary data.</text>
</comment>
<keyword evidence="4" id="KW-1185">Reference proteome</keyword>
<protein>
    <submittedName>
        <fullName evidence="3">Uncharacterized protein</fullName>
    </submittedName>
</protein>
<evidence type="ECO:0000313" key="4">
    <source>
        <dbReference type="Proteomes" id="UP000614601"/>
    </source>
</evidence>
<feature type="transmembrane region" description="Helical" evidence="2">
    <location>
        <begin position="30"/>
        <end position="49"/>
    </location>
</feature>
<keyword evidence="2" id="KW-0472">Membrane</keyword>
<dbReference type="EMBL" id="CAJFCW020000004">
    <property type="protein sequence ID" value="CAG9112416.1"/>
    <property type="molecule type" value="Genomic_DNA"/>
</dbReference>
<evidence type="ECO:0000313" key="3">
    <source>
        <dbReference type="EMBL" id="CAD5219272.1"/>
    </source>
</evidence>
<sequence length="188" mass="21530">MTPEEKAELEQKIREANKERESKRQDKQRMIVGASMVAAFFGSSAICLWQRRSDYRKGNEKLPHASFEEFAENYIKTNKVSAIIVQPNFKVMDVHLTKSKEEHFNVSTKQFLSTFATGPERYAIQPDLRVPFDGTIEQLQVAIAKAQEQIEGESQIKFEVNQFPSYKEGLFILISSTITLFLFGATQL</sequence>
<accession>A0A811KU32</accession>
<dbReference type="AlphaFoldDB" id="A0A811KU32"/>
<name>A0A811KU32_9BILA</name>
<gene>
    <name evidence="3" type="ORF">BOKJ2_LOCUS8361</name>
</gene>
<proteinExistence type="predicted"/>
<dbReference type="Proteomes" id="UP000614601">
    <property type="component" value="Unassembled WGS sequence"/>
</dbReference>
<organism evidence="3 4">
    <name type="scientific">Bursaphelenchus okinawaensis</name>
    <dbReference type="NCBI Taxonomy" id="465554"/>
    <lineage>
        <taxon>Eukaryota</taxon>
        <taxon>Metazoa</taxon>
        <taxon>Ecdysozoa</taxon>
        <taxon>Nematoda</taxon>
        <taxon>Chromadorea</taxon>
        <taxon>Rhabditida</taxon>
        <taxon>Tylenchina</taxon>
        <taxon>Tylenchomorpha</taxon>
        <taxon>Aphelenchoidea</taxon>
        <taxon>Aphelenchoididae</taxon>
        <taxon>Bursaphelenchus</taxon>
    </lineage>
</organism>
<dbReference type="OrthoDB" id="5866253at2759"/>